<keyword evidence="5" id="KW-0574">Periplasm</keyword>
<evidence type="ECO:0000313" key="13">
    <source>
        <dbReference type="EMBL" id="MEE6041888.1"/>
    </source>
</evidence>
<dbReference type="Pfam" id="PF02753">
    <property type="entry name" value="PapD_C"/>
    <property type="match status" value="1"/>
</dbReference>
<dbReference type="InterPro" id="IPR036316">
    <property type="entry name" value="Pili_assmbl_chap_C_dom_sf"/>
</dbReference>
<dbReference type="InterPro" id="IPR016148">
    <property type="entry name" value="Pili_assmbl_chaperone_C"/>
</dbReference>
<dbReference type="PANTHER" id="PTHR30251">
    <property type="entry name" value="PILUS ASSEMBLY CHAPERONE"/>
    <property type="match status" value="1"/>
</dbReference>
<evidence type="ECO:0000313" key="14">
    <source>
        <dbReference type="EMBL" id="PXZ39041.1"/>
    </source>
</evidence>
<dbReference type="EMBL" id="JAMDKF010000017">
    <property type="protein sequence ID" value="MEE6041888.1"/>
    <property type="molecule type" value="Genomic_DNA"/>
</dbReference>
<dbReference type="InterPro" id="IPR013783">
    <property type="entry name" value="Ig-like_fold"/>
</dbReference>
<evidence type="ECO:0000313" key="15">
    <source>
        <dbReference type="Proteomes" id="UP000247594"/>
    </source>
</evidence>
<evidence type="ECO:0000259" key="12">
    <source>
        <dbReference type="Pfam" id="PF02753"/>
    </source>
</evidence>
<evidence type="ECO:0000256" key="4">
    <source>
        <dbReference type="ARBA" id="ARBA00022729"/>
    </source>
</evidence>
<reference evidence="13" key="3">
    <citation type="submission" date="2022-05" db="EMBL/GenBank/DDBJ databases">
        <authorList>
            <person name="Chen Y."/>
            <person name="Zhu J."/>
            <person name="Zhu K."/>
        </authorList>
    </citation>
    <scope>NUCLEOTIDE SEQUENCE</scope>
    <source>
        <strain evidence="13">AV25</strain>
    </source>
</reference>
<accession>A0AAE5WH94</accession>
<dbReference type="GO" id="GO:0071555">
    <property type="term" value="P:cell wall organization"/>
    <property type="evidence" value="ECO:0007669"/>
    <property type="project" value="InterPro"/>
</dbReference>
<evidence type="ECO:0000256" key="6">
    <source>
        <dbReference type="ARBA" id="ARBA00023186"/>
    </source>
</evidence>
<comment type="function">
    <text evidence="8">Mediates assembly of pili by forming soluble multimeric complexes with pili subunits as an intermediate step in the assembly process. This protein is involved in type B pili (HifA) assembly.</text>
</comment>
<dbReference type="SUPFAM" id="SSF49354">
    <property type="entry name" value="PapD-like"/>
    <property type="match status" value="1"/>
</dbReference>
<evidence type="ECO:0000259" key="11">
    <source>
        <dbReference type="Pfam" id="PF00345"/>
    </source>
</evidence>
<organism evidence="14 15">
    <name type="scientific">Avibacterium paragallinarum</name>
    <name type="common">Haemophilus gallinarum</name>
    <dbReference type="NCBI Taxonomy" id="728"/>
    <lineage>
        <taxon>Bacteria</taxon>
        <taxon>Pseudomonadati</taxon>
        <taxon>Pseudomonadota</taxon>
        <taxon>Gammaproteobacteria</taxon>
        <taxon>Pasteurellales</taxon>
        <taxon>Pasteurellaceae</taxon>
        <taxon>Avibacterium</taxon>
    </lineage>
</organism>
<keyword evidence="3" id="KW-1029">Fimbrium biogenesis</keyword>
<proteinExistence type="inferred from homology"/>
<evidence type="ECO:0000256" key="7">
    <source>
        <dbReference type="ARBA" id="ARBA00023319"/>
    </source>
</evidence>
<name>A0AAE5WH94_AVIPA</name>
<dbReference type="RefSeq" id="WP_110479426.1">
    <property type="nucleotide sequence ID" value="NZ_CP081939.1"/>
</dbReference>
<dbReference type="PROSITE" id="PS00635">
    <property type="entry name" value="PILI_CHAPERONE"/>
    <property type="match status" value="1"/>
</dbReference>
<dbReference type="GO" id="GO:0030288">
    <property type="term" value="C:outer membrane-bounded periplasmic space"/>
    <property type="evidence" value="ECO:0007669"/>
    <property type="project" value="InterPro"/>
</dbReference>
<dbReference type="PANTHER" id="PTHR30251:SF2">
    <property type="entry name" value="FIMBRIAL CHAPERONE YADV-RELATED"/>
    <property type="match status" value="1"/>
</dbReference>
<evidence type="ECO:0000256" key="8">
    <source>
        <dbReference type="ARBA" id="ARBA00057511"/>
    </source>
</evidence>
<dbReference type="InterPro" id="IPR016147">
    <property type="entry name" value="Pili_assmbl_chaperone_N"/>
</dbReference>
<gene>
    <name evidence="14" type="ORF">DM482_06535</name>
    <name evidence="13" type="ORF">M5S13_08305</name>
</gene>
<dbReference type="InterPro" id="IPR008962">
    <property type="entry name" value="PapD-like_sf"/>
</dbReference>
<comment type="caution">
    <text evidence="14">The sequence shown here is derived from an EMBL/GenBank/DDBJ whole genome shotgun (WGS) entry which is preliminary data.</text>
</comment>
<sequence length="245" mass="28208">MNKRLIWCIVIGVIYFMANISRASIIITGTRVIYPSNQRNVNVQLTNTGDYPSLVQSWIDAGNSRETPDEVRTPFVITPPITRIEKEKGQTLRITYTGEPLAKDRETVFYLNILDIPPKPIFAENEENRNHLQIAVRSRIKLFFRPSDLNMDAKAAYDKVEWQLVQNQGKKQLLARNPTPYFITFHQIEIGQNKKRVAVKNPAMIPPFSDYYFELNANSTANTVYWVVINDYGGKQKGESKLVQR</sequence>
<reference evidence="14 15" key="1">
    <citation type="submission" date="2018-06" db="EMBL/GenBank/DDBJ databases">
        <authorList>
            <person name="Teymurazov M."/>
            <person name="Kislichkina A."/>
            <person name="Abaymova A."/>
            <person name="Mukhina T."/>
            <person name="Mayskaya N."/>
            <person name="Svetoch E."/>
            <person name="Bogun A."/>
        </authorList>
    </citation>
    <scope>NUCLEOTIDE SEQUENCE [LARGE SCALE GENOMIC DNA]</scope>
    <source>
        <strain evidence="14 15">SCPM-O-B-8406</strain>
    </source>
</reference>
<evidence type="ECO:0000256" key="10">
    <source>
        <dbReference type="RuleBase" id="RU003918"/>
    </source>
</evidence>
<dbReference type="PRINTS" id="PR00969">
    <property type="entry name" value="CHAPERONPILI"/>
</dbReference>
<evidence type="ECO:0000256" key="1">
    <source>
        <dbReference type="ARBA" id="ARBA00004418"/>
    </source>
</evidence>
<dbReference type="InterPro" id="IPR001829">
    <property type="entry name" value="Pili_assmbl_chaperone_bac"/>
</dbReference>
<dbReference type="SUPFAM" id="SSF49584">
    <property type="entry name" value="Periplasmic chaperone C-domain"/>
    <property type="match status" value="1"/>
</dbReference>
<evidence type="ECO:0000256" key="3">
    <source>
        <dbReference type="ARBA" id="ARBA00022558"/>
    </source>
</evidence>
<feature type="domain" description="Pili assembly chaperone C-terminal" evidence="12">
    <location>
        <begin position="176"/>
        <end position="236"/>
    </location>
</feature>
<reference evidence="13 16" key="2">
    <citation type="journal article" date="2022" name="Front. Microbiol.">
        <title>Commensal bacteria contribute to the growth of multidrug-resistant Avibacterium paragallinarum in chickens.</title>
        <authorList>
            <person name="Zhu J."/>
            <person name="Chen Y."/>
            <person name="Wu Y."/>
            <person name="Wang Y."/>
            <person name="Zhu K."/>
        </authorList>
    </citation>
    <scope>NUCLEOTIDE SEQUENCE [LARGE SCALE GENOMIC DNA]</scope>
    <source>
        <strain evidence="13 16">AV25</strain>
    </source>
</reference>
<comment type="similarity">
    <text evidence="2 10">Belongs to the periplasmic pilus chaperone family.</text>
</comment>
<keyword evidence="16" id="KW-1185">Reference proteome</keyword>
<evidence type="ECO:0000256" key="5">
    <source>
        <dbReference type="ARBA" id="ARBA00022764"/>
    </source>
</evidence>
<protein>
    <recommendedName>
        <fullName evidence="9">Chaperone protein HifB</fullName>
    </recommendedName>
</protein>
<evidence type="ECO:0000313" key="16">
    <source>
        <dbReference type="Proteomes" id="UP001347884"/>
    </source>
</evidence>
<dbReference type="Proteomes" id="UP001347884">
    <property type="component" value="Unassembled WGS sequence"/>
</dbReference>
<dbReference type="Gene3D" id="2.60.40.10">
    <property type="entry name" value="Immunoglobulins"/>
    <property type="match status" value="2"/>
</dbReference>
<dbReference type="InterPro" id="IPR050643">
    <property type="entry name" value="Periplasmic_pilus_chap"/>
</dbReference>
<dbReference type="Pfam" id="PF00345">
    <property type="entry name" value="PapD_N"/>
    <property type="match status" value="1"/>
</dbReference>
<keyword evidence="6 10" id="KW-0143">Chaperone</keyword>
<dbReference type="AlphaFoldDB" id="A0AAE5WH94"/>
<keyword evidence="7" id="KW-0393">Immunoglobulin domain</keyword>
<feature type="domain" description="Pili assembly chaperone N-terminal" evidence="11">
    <location>
        <begin position="25"/>
        <end position="149"/>
    </location>
</feature>
<evidence type="ECO:0000256" key="2">
    <source>
        <dbReference type="ARBA" id="ARBA00007399"/>
    </source>
</evidence>
<dbReference type="InterPro" id="IPR018046">
    <property type="entry name" value="Pili_assmbl_chaperone_CS"/>
</dbReference>
<dbReference type="Proteomes" id="UP000247594">
    <property type="component" value="Unassembled WGS sequence"/>
</dbReference>
<comment type="subcellular location">
    <subcellularLocation>
        <location evidence="1 10">Periplasm</location>
    </subcellularLocation>
</comment>
<evidence type="ECO:0000256" key="9">
    <source>
        <dbReference type="ARBA" id="ARBA00071520"/>
    </source>
</evidence>
<dbReference type="EMBL" id="QJPJ01000008">
    <property type="protein sequence ID" value="PXZ39041.1"/>
    <property type="molecule type" value="Genomic_DNA"/>
</dbReference>
<dbReference type="FunFam" id="2.60.40.10:FF:000458">
    <property type="entry name" value="Molecular chaperone FimC"/>
    <property type="match status" value="1"/>
</dbReference>
<keyword evidence="4" id="KW-0732">Signal</keyword>